<dbReference type="PANTHER" id="PTHR31973:SF187">
    <property type="entry name" value="MUTATOR TRANSPOSASE MUDRA PROTEIN"/>
    <property type="match status" value="1"/>
</dbReference>
<dbReference type="STRING" id="72664.V4MYG3"/>
<protein>
    <recommendedName>
        <fullName evidence="1">MULE transposase domain-containing protein</fullName>
    </recommendedName>
</protein>
<organism evidence="2 3">
    <name type="scientific">Eutrema salsugineum</name>
    <name type="common">Saltwater cress</name>
    <name type="synonym">Sisymbrium salsugineum</name>
    <dbReference type="NCBI Taxonomy" id="72664"/>
    <lineage>
        <taxon>Eukaryota</taxon>
        <taxon>Viridiplantae</taxon>
        <taxon>Streptophyta</taxon>
        <taxon>Embryophyta</taxon>
        <taxon>Tracheophyta</taxon>
        <taxon>Spermatophyta</taxon>
        <taxon>Magnoliopsida</taxon>
        <taxon>eudicotyledons</taxon>
        <taxon>Gunneridae</taxon>
        <taxon>Pentapetalae</taxon>
        <taxon>rosids</taxon>
        <taxon>malvids</taxon>
        <taxon>Brassicales</taxon>
        <taxon>Brassicaceae</taxon>
        <taxon>Eutremeae</taxon>
        <taxon>Eutrema</taxon>
    </lineage>
</organism>
<reference evidence="2 3" key="1">
    <citation type="journal article" date="2013" name="Front. Plant Sci.">
        <title>The Reference Genome of the Halophytic Plant Eutrema salsugineum.</title>
        <authorList>
            <person name="Yang R."/>
            <person name="Jarvis D.E."/>
            <person name="Chen H."/>
            <person name="Beilstein M.A."/>
            <person name="Grimwood J."/>
            <person name="Jenkins J."/>
            <person name="Shu S."/>
            <person name="Prochnik S."/>
            <person name="Xin M."/>
            <person name="Ma C."/>
            <person name="Schmutz J."/>
            <person name="Wing R.A."/>
            <person name="Mitchell-Olds T."/>
            <person name="Schumaker K.S."/>
            <person name="Wang X."/>
        </authorList>
    </citation>
    <scope>NUCLEOTIDE SEQUENCE [LARGE SCALE GENOMIC DNA]</scope>
</reference>
<feature type="domain" description="MULE transposase" evidence="1">
    <location>
        <begin position="56"/>
        <end position="121"/>
    </location>
</feature>
<evidence type="ECO:0000313" key="2">
    <source>
        <dbReference type="EMBL" id="ESQ37591.1"/>
    </source>
</evidence>
<dbReference type="OMA" id="NDIFFAM"/>
<dbReference type="InterPro" id="IPR018289">
    <property type="entry name" value="MULE_transposase_dom"/>
</dbReference>
<keyword evidence="3" id="KW-1185">Reference proteome</keyword>
<accession>V4MYG3</accession>
<dbReference type="AlphaFoldDB" id="V4MYG3"/>
<gene>
    <name evidence="2" type="ORF">EUTSA_v10002963mg</name>
</gene>
<name>V4MYG3_EUTSA</name>
<dbReference type="Gramene" id="ESQ37591">
    <property type="protein sequence ID" value="ESQ37591"/>
    <property type="gene ID" value="EUTSA_v10002963mg"/>
</dbReference>
<dbReference type="KEGG" id="eus:EUTSA_v10002963mg"/>
<sequence>MINLTPNSFLYLLKETNPDTVAILDTESVYLGRPRFRSLFLAYGSSRRAFSKVKPVIVLGGNYLKGRNKSFLFMASTNDSNNQQFPLAIAIVERETSQTWQWFIFNLRTIYPDTTDLTIVSSMSQLIYQSLDTLYGIPGLLGLLQQASKAYTVPEFRHCFKAIRSKNSHCAEFLKALGFQRWSMAYSKGDRFNIHSSEVYDLRPMLKQDTIMNLLNFYHWHKTLIPCEHCLSAAKHLGISPLLMVGNIYSTDQWLQTYCETVSALPYIAHNNFPMEVNASKLMPPRNRPIVGRRKRCYLARRIEGNSQDHIPEGFYPYSLGGPPSICSRCRDEGHTAVTCFTHLRCCRCPAL</sequence>
<dbReference type="Proteomes" id="UP000030689">
    <property type="component" value="Unassembled WGS sequence"/>
</dbReference>
<dbReference type="Pfam" id="PF10551">
    <property type="entry name" value="MULE"/>
    <property type="match status" value="1"/>
</dbReference>
<evidence type="ECO:0000313" key="3">
    <source>
        <dbReference type="Proteomes" id="UP000030689"/>
    </source>
</evidence>
<evidence type="ECO:0000259" key="1">
    <source>
        <dbReference type="Pfam" id="PF10551"/>
    </source>
</evidence>
<proteinExistence type="predicted"/>
<dbReference type="EMBL" id="KI517609">
    <property type="protein sequence ID" value="ESQ37591.1"/>
    <property type="molecule type" value="Genomic_DNA"/>
</dbReference>
<dbReference type="PANTHER" id="PTHR31973">
    <property type="entry name" value="POLYPROTEIN, PUTATIVE-RELATED"/>
    <property type="match status" value="1"/>
</dbReference>